<dbReference type="Proteomes" id="UP000278031">
    <property type="component" value="Unassembled WGS sequence"/>
</dbReference>
<dbReference type="InterPro" id="IPR016024">
    <property type="entry name" value="ARM-type_fold"/>
</dbReference>
<comment type="caution">
    <text evidence="1">The sequence shown here is derived from an EMBL/GenBank/DDBJ whole genome shotgun (WGS) entry which is preliminary data.</text>
</comment>
<dbReference type="AlphaFoldDB" id="A0A497JJD3"/>
<evidence type="ECO:0008006" key="3">
    <source>
        <dbReference type="Google" id="ProtNLM"/>
    </source>
</evidence>
<evidence type="ECO:0000313" key="2">
    <source>
        <dbReference type="Proteomes" id="UP000278031"/>
    </source>
</evidence>
<gene>
    <name evidence="1" type="ORF">DRO04_02450</name>
</gene>
<reference evidence="1 2" key="1">
    <citation type="submission" date="2018-06" db="EMBL/GenBank/DDBJ databases">
        <title>Extensive metabolic versatility and redundancy in microbially diverse, dynamic hydrothermal sediments.</title>
        <authorList>
            <person name="Dombrowski N."/>
            <person name="Teske A."/>
            <person name="Baker B.J."/>
        </authorList>
    </citation>
    <scope>NUCLEOTIDE SEQUENCE [LARGE SCALE GENOMIC DNA]</scope>
    <source>
        <strain evidence="1">B51_G17</strain>
    </source>
</reference>
<accession>A0A497JJD3</accession>
<dbReference type="Pfam" id="PF13646">
    <property type="entry name" value="HEAT_2"/>
    <property type="match status" value="1"/>
</dbReference>
<name>A0A497JJD3_9ARCH</name>
<organism evidence="1 2">
    <name type="scientific">Candidatus Iainarchaeum sp</name>
    <dbReference type="NCBI Taxonomy" id="3101447"/>
    <lineage>
        <taxon>Archaea</taxon>
        <taxon>Candidatus Iainarchaeota</taxon>
        <taxon>Candidatus Iainarchaeia</taxon>
        <taxon>Candidatus Iainarchaeales</taxon>
        <taxon>Candidatus Iainarchaeaceae</taxon>
        <taxon>Candidatus Iainarchaeum</taxon>
    </lineage>
</organism>
<dbReference type="EMBL" id="QMWP01000087">
    <property type="protein sequence ID" value="RLG70045.1"/>
    <property type="molecule type" value="Genomic_DNA"/>
</dbReference>
<feature type="non-terminal residue" evidence="1">
    <location>
        <position position="100"/>
    </location>
</feature>
<protein>
    <recommendedName>
        <fullName evidence="3">HEAT repeat domain-containing protein</fullName>
    </recommendedName>
</protein>
<proteinExistence type="predicted"/>
<evidence type="ECO:0000313" key="1">
    <source>
        <dbReference type="EMBL" id="RLG70045.1"/>
    </source>
</evidence>
<dbReference type="Gene3D" id="1.25.10.10">
    <property type="entry name" value="Leucine-rich Repeat Variant"/>
    <property type="match status" value="1"/>
</dbReference>
<dbReference type="SUPFAM" id="SSF48371">
    <property type="entry name" value="ARM repeat"/>
    <property type="match status" value="1"/>
</dbReference>
<dbReference type="InterPro" id="IPR011989">
    <property type="entry name" value="ARM-like"/>
</dbReference>
<sequence>MRRRKKAEKRLKRKKLADVKKIDEITKLELKKDVDRLLEFLKDKNARVRWYAARGILRILVQFEVQNKKIDERIVNALAEVLRKDKDFETRIKAARALAY</sequence>